<accession>A0A6V7WJQ8</accession>
<sequence length="47" mass="5354">MDYKNILVGIGNPLLDITANVDKQFIQNHSLEENGSMLVTKKYMDEL</sequence>
<name>A0A6V7WJQ8_MELEN</name>
<reference evidence="1 2" key="1">
    <citation type="submission" date="2020-08" db="EMBL/GenBank/DDBJ databases">
        <authorList>
            <person name="Koutsovoulos G."/>
            <person name="Danchin GJ E."/>
        </authorList>
    </citation>
    <scope>NUCLEOTIDE SEQUENCE [LARGE SCALE GENOMIC DNA]</scope>
</reference>
<dbReference type="EMBL" id="CAJEWN010000629">
    <property type="protein sequence ID" value="CAD2187240.1"/>
    <property type="molecule type" value="Genomic_DNA"/>
</dbReference>
<dbReference type="Gene3D" id="3.30.1110.10">
    <property type="match status" value="1"/>
</dbReference>
<dbReference type="OrthoDB" id="432447at2759"/>
<dbReference type="AlphaFoldDB" id="A0A6V7WJQ8"/>
<organism evidence="1 2">
    <name type="scientific">Meloidogyne enterolobii</name>
    <name type="common">Root-knot nematode worm</name>
    <name type="synonym">Meloidogyne mayaguensis</name>
    <dbReference type="NCBI Taxonomy" id="390850"/>
    <lineage>
        <taxon>Eukaryota</taxon>
        <taxon>Metazoa</taxon>
        <taxon>Ecdysozoa</taxon>
        <taxon>Nematoda</taxon>
        <taxon>Chromadorea</taxon>
        <taxon>Rhabditida</taxon>
        <taxon>Tylenchina</taxon>
        <taxon>Tylenchomorpha</taxon>
        <taxon>Tylenchoidea</taxon>
        <taxon>Meloidogynidae</taxon>
        <taxon>Meloidogyninae</taxon>
        <taxon>Meloidogyne</taxon>
    </lineage>
</organism>
<dbReference type="Proteomes" id="UP000580250">
    <property type="component" value="Unassembled WGS sequence"/>
</dbReference>
<evidence type="ECO:0000313" key="2">
    <source>
        <dbReference type="Proteomes" id="UP000580250"/>
    </source>
</evidence>
<gene>
    <name evidence="1" type="ORF">MENT_LOCUS39810</name>
</gene>
<protein>
    <submittedName>
        <fullName evidence="1">Uncharacterized protein</fullName>
    </submittedName>
</protein>
<proteinExistence type="predicted"/>
<comment type="caution">
    <text evidence="1">The sequence shown here is derived from an EMBL/GenBank/DDBJ whole genome shotgun (WGS) entry which is preliminary data.</text>
</comment>
<evidence type="ECO:0000313" key="1">
    <source>
        <dbReference type="EMBL" id="CAD2187240.1"/>
    </source>
</evidence>